<dbReference type="GO" id="GO:0030313">
    <property type="term" value="C:cell envelope"/>
    <property type="evidence" value="ECO:0007669"/>
    <property type="project" value="UniProtKB-SubCell"/>
</dbReference>
<feature type="chain" id="PRO_5032704222" evidence="7">
    <location>
        <begin position="22"/>
        <end position="336"/>
    </location>
</feature>
<sequence length="336" mass="35729">MLKNLHMKSIAVLALSLGLLGCETTPPTSQQNNTTSGDASSVPTSTPASTSSELPLVVATNTVVCDLTKQIAATTVNLKCLIDPGADPHVYQPKPDDRKAIEQAKLIVYGGYDFEPELIKLIKATSNSATKVAVDELAVPNPLSFEEDGKTVIDPHVWHNAQNGAAMAKVIGDNLSILKPENTQNYSDNTQKVIGEISQIDTWIKSQVATIPQKSRKLITTHDALGYYASSYGIPVEQALGGISTEEAPTAARVSGLVKDIKKVGVPTIFAETTINPKLITAVAKNANVKVSPRELYADGLGEKGSEGETYQKMLIANTQTIVEGLGGKYTPFAAK</sequence>
<evidence type="ECO:0000256" key="6">
    <source>
        <dbReference type="SAM" id="MobiDB-lite"/>
    </source>
</evidence>
<name>A0A846HB87_9CYAN</name>
<feature type="region of interest" description="Disordered" evidence="6">
    <location>
        <begin position="26"/>
        <end position="51"/>
    </location>
</feature>
<comment type="caution">
    <text evidence="8">The sequence shown here is derived from an EMBL/GenBank/DDBJ whole genome shotgun (WGS) entry which is preliminary data.</text>
</comment>
<dbReference type="PROSITE" id="PS51257">
    <property type="entry name" value="PROKAR_LIPOPROTEIN"/>
    <property type="match status" value="1"/>
</dbReference>
<evidence type="ECO:0000256" key="7">
    <source>
        <dbReference type="SAM" id="SignalP"/>
    </source>
</evidence>
<evidence type="ECO:0000313" key="9">
    <source>
        <dbReference type="Proteomes" id="UP000031549"/>
    </source>
</evidence>
<accession>A0A846HB87</accession>
<dbReference type="Gene3D" id="3.40.50.1980">
    <property type="entry name" value="Nitrogenase molybdenum iron protein domain"/>
    <property type="match status" value="2"/>
</dbReference>
<keyword evidence="4 7" id="KW-0732">Signal</keyword>
<evidence type="ECO:0000256" key="2">
    <source>
        <dbReference type="ARBA" id="ARBA00022448"/>
    </source>
</evidence>
<dbReference type="PANTHER" id="PTHR42953:SF1">
    <property type="entry name" value="METAL-BINDING PROTEIN HI_0362-RELATED"/>
    <property type="match status" value="1"/>
</dbReference>
<dbReference type="InterPro" id="IPR006129">
    <property type="entry name" value="AdhesinB"/>
</dbReference>
<dbReference type="PRINTS" id="PR00691">
    <property type="entry name" value="ADHESINB"/>
</dbReference>
<dbReference type="InterPro" id="IPR050492">
    <property type="entry name" value="Bact_metal-bind_prot9"/>
</dbReference>
<feature type="signal peptide" evidence="7">
    <location>
        <begin position="1"/>
        <end position="21"/>
    </location>
</feature>
<dbReference type="PRINTS" id="PR00690">
    <property type="entry name" value="ADHESNFAMILY"/>
</dbReference>
<dbReference type="GO" id="GO:0030001">
    <property type="term" value="P:metal ion transport"/>
    <property type="evidence" value="ECO:0007669"/>
    <property type="project" value="InterPro"/>
</dbReference>
<dbReference type="GO" id="GO:0007155">
    <property type="term" value="P:cell adhesion"/>
    <property type="evidence" value="ECO:0007669"/>
    <property type="project" value="InterPro"/>
</dbReference>
<evidence type="ECO:0000313" key="8">
    <source>
        <dbReference type="EMBL" id="NEU74632.1"/>
    </source>
</evidence>
<comment type="subcellular location">
    <subcellularLocation>
        <location evidence="1">Cell envelope</location>
    </subcellularLocation>
</comment>
<reference evidence="8 9" key="1">
    <citation type="journal article" date="2015" name="Genome Announc.">
        <title>Draft Genome Sequence of Cyanobacterium Hassallia byssoidea Strain VB512170, Isolated from Monuments in India.</title>
        <authorList>
            <person name="Singh D."/>
            <person name="Chandrababunaidu M.M."/>
            <person name="Panda A."/>
            <person name="Sen D."/>
            <person name="Bhattacharyya S."/>
            <person name="Adhikary S.P."/>
            <person name="Tripathy S."/>
        </authorList>
    </citation>
    <scope>NUCLEOTIDE SEQUENCE [LARGE SCALE GENOMIC DNA]</scope>
    <source>
        <strain evidence="8 9">VB512170</strain>
    </source>
</reference>
<organism evidence="8 9">
    <name type="scientific">Hassallia byssoidea VB512170</name>
    <dbReference type="NCBI Taxonomy" id="1304833"/>
    <lineage>
        <taxon>Bacteria</taxon>
        <taxon>Bacillati</taxon>
        <taxon>Cyanobacteriota</taxon>
        <taxon>Cyanophyceae</taxon>
        <taxon>Nostocales</taxon>
        <taxon>Tolypothrichaceae</taxon>
        <taxon>Hassallia</taxon>
    </lineage>
</organism>
<proteinExistence type="inferred from homology"/>
<keyword evidence="3" id="KW-0479">Metal-binding</keyword>
<dbReference type="SUPFAM" id="SSF53807">
    <property type="entry name" value="Helical backbone' metal receptor"/>
    <property type="match status" value="1"/>
</dbReference>
<dbReference type="InterPro" id="IPR006127">
    <property type="entry name" value="ZnuA-like"/>
</dbReference>
<evidence type="ECO:0000256" key="3">
    <source>
        <dbReference type="ARBA" id="ARBA00022723"/>
    </source>
</evidence>
<dbReference type="Pfam" id="PF01297">
    <property type="entry name" value="ZnuA"/>
    <property type="match status" value="1"/>
</dbReference>
<comment type="similarity">
    <text evidence="5">Belongs to the bacterial solute-binding protein 9 family.</text>
</comment>
<dbReference type="GO" id="GO:0046872">
    <property type="term" value="F:metal ion binding"/>
    <property type="evidence" value="ECO:0007669"/>
    <property type="project" value="UniProtKB-KW"/>
</dbReference>
<protein>
    <submittedName>
        <fullName evidence="8">Zinc ABC transporter solute-binding protein</fullName>
    </submittedName>
</protein>
<gene>
    <name evidence="8" type="ORF">PI95_019255</name>
</gene>
<keyword evidence="2 5" id="KW-0813">Transport</keyword>
<evidence type="ECO:0000256" key="1">
    <source>
        <dbReference type="ARBA" id="ARBA00004196"/>
    </source>
</evidence>
<dbReference type="Proteomes" id="UP000031549">
    <property type="component" value="Unassembled WGS sequence"/>
</dbReference>
<dbReference type="InterPro" id="IPR006128">
    <property type="entry name" value="Lipoprotein_PsaA-like"/>
</dbReference>
<keyword evidence="9" id="KW-1185">Reference proteome</keyword>
<dbReference type="AlphaFoldDB" id="A0A846HB87"/>
<evidence type="ECO:0000256" key="4">
    <source>
        <dbReference type="ARBA" id="ARBA00022729"/>
    </source>
</evidence>
<dbReference type="EMBL" id="JTCM02000046">
    <property type="protein sequence ID" value="NEU74632.1"/>
    <property type="molecule type" value="Genomic_DNA"/>
</dbReference>
<evidence type="ECO:0000256" key="5">
    <source>
        <dbReference type="RuleBase" id="RU003512"/>
    </source>
</evidence>
<dbReference type="PANTHER" id="PTHR42953">
    <property type="entry name" value="HIGH-AFFINITY ZINC UPTAKE SYSTEM PROTEIN ZNUA-RELATED"/>
    <property type="match status" value="1"/>
</dbReference>